<keyword evidence="1" id="KW-0175">Coiled coil</keyword>
<evidence type="ECO:0000256" key="1">
    <source>
        <dbReference type="SAM" id="Coils"/>
    </source>
</evidence>
<dbReference type="EMBL" id="CP065662">
    <property type="protein sequence ID" value="QPS01010.1"/>
    <property type="molecule type" value="Genomic_DNA"/>
</dbReference>
<dbReference type="InterPro" id="IPR006983">
    <property type="entry name" value="MbeD_MobD"/>
</dbReference>
<keyword evidence="5" id="KW-1185">Reference proteome</keyword>
<dbReference type="KEGG" id="aun:AWM73_03715"/>
<dbReference type="EMBL" id="JAOTML010000001">
    <property type="protein sequence ID" value="MCY3052704.1"/>
    <property type="molecule type" value="Genomic_DNA"/>
</dbReference>
<dbReference type="Proteomes" id="UP001069145">
    <property type="component" value="Unassembled WGS sequence"/>
</dbReference>
<sequence length="88" mass="9934">MDNLKKLFLAAVGGTSLTLEKAQEMIKQAIDKGQITVQEGKEMTEDLKRSFTDRTHKQSLSEQIESLQVQVDNLSDQVNQLSEKLNEI</sequence>
<protein>
    <recommendedName>
        <fullName evidence="6">Polyhydroxyalkanoate synthesis regulator phasin</fullName>
    </recommendedName>
</protein>
<dbReference type="RefSeq" id="WP_060778131.1">
    <property type="nucleotide sequence ID" value="NZ_CAJHLF010000010.1"/>
</dbReference>
<evidence type="ECO:0000313" key="5">
    <source>
        <dbReference type="Proteomes" id="UP001069145"/>
    </source>
</evidence>
<dbReference type="Pfam" id="PF04899">
    <property type="entry name" value="MbeD_MobD"/>
    <property type="match status" value="1"/>
</dbReference>
<evidence type="ECO:0000313" key="2">
    <source>
        <dbReference type="EMBL" id="MCY3052704.1"/>
    </source>
</evidence>
<dbReference type="Proteomes" id="UP000594771">
    <property type="component" value="Chromosome"/>
</dbReference>
<reference evidence="3 4" key="1">
    <citation type="submission" date="2020-12" db="EMBL/GenBank/DDBJ databases">
        <title>FDA dAtabase for Regulatory Grade micrObial Sequences (FDA-ARGOS): Supporting development and validation of Infectious Disease Dx tests.</title>
        <authorList>
            <person name="Sproer C."/>
            <person name="Gronow S."/>
            <person name="Severitt S."/>
            <person name="Schroder I."/>
            <person name="Tallon L."/>
            <person name="Sadzewicz L."/>
            <person name="Zhao X."/>
            <person name="Boylan J."/>
            <person name="Ott S."/>
            <person name="Bowen H."/>
            <person name="Vavikolanu K."/>
            <person name="Mehta A."/>
            <person name="Aluvathingal J."/>
            <person name="Nadendla S."/>
            <person name="Lowell S."/>
            <person name="Myers T."/>
            <person name="Yan Y."/>
            <person name="Sichtig H."/>
        </authorList>
    </citation>
    <scope>NUCLEOTIDE SEQUENCE [LARGE SCALE GENOMIC DNA]</scope>
    <source>
        <strain evidence="3 4">FDAARGOS_911</strain>
    </source>
</reference>
<accession>A0A109REF9</accession>
<dbReference type="OrthoDB" id="2134917at2"/>
<proteinExistence type="predicted"/>
<name>A0A109REF9_9LACT</name>
<feature type="coiled-coil region" evidence="1">
    <location>
        <begin position="57"/>
        <end position="84"/>
    </location>
</feature>
<evidence type="ECO:0008006" key="6">
    <source>
        <dbReference type="Google" id="ProtNLM"/>
    </source>
</evidence>
<reference evidence="2" key="2">
    <citation type="submission" date="2022-09" db="EMBL/GenBank/DDBJ databases">
        <title>Aerococcus urinae taxonomy study.</title>
        <authorList>
            <person name="Christensen J."/>
            <person name="Senneby E."/>
        </authorList>
    </citation>
    <scope>NUCLEOTIDE SEQUENCE</scope>
    <source>
        <strain evidence="2">NLD-066-U95</strain>
    </source>
</reference>
<dbReference type="AlphaFoldDB" id="A0A109REF9"/>
<organism evidence="3 4">
    <name type="scientific">Aerococcus urinae</name>
    <dbReference type="NCBI Taxonomy" id="1376"/>
    <lineage>
        <taxon>Bacteria</taxon>
        <taxon>Bacillati</taxon>
        <taxon>Bacillota</taxon>
        <taxon>Bacilli</taxon>
        <taxon>Lactobacillales</taxon>
        <taxon>Aerococcaceae</taxon>
        <taxon>Aerococcus</taxon>
    </lineage>
</organism>
<dbReference type="GeneID" id="35767826"/>
<evidence type="ECO:0000313" key="4">
    <source>
        <dbReference type="Proteomes" id="UP000594771"/>
    </source>
</evidence>
<gene>
    <name evidence="3" type="ORF">I6G68_06340</name>
    <name evidence="2" type="ORF">ODY43_01615</name>
</gene>
<evidence type="ECO:0000313" key="3">
    <source>
        <dbReference type="EMBL" id="QPS01010.1"/>
    </source>
</evidence>